<evidence type="ECO:0000313" key="2">
    <source>
        <dbReference type="Proteomes" id="UP001596060"/>
    </source>
</evidence>
<sequence>MAYLDFDSGSRFFAHKPTEPEFKIAASVALEIAEKAADLQNRFLAKVGLTLRQAQRLSDAEKERLQRRYTEFLLG</sequence>
<protein>
    <submittedName>
        <fullName evidence="1">Uncharacterized protein</fullName>
    </submittedName>
</protein>
<organism evidence="1 2">
    <name type="scientific">Bosea massiliensis</name>
    <dbReference type="NCBI Taxonomy" id="151419"/>
    <lineage>
        <taxon>Bacteria</taxon>
        <taxon>Pseudomonadati</taxon>
        <taxon>Pseudomonadota</taxon>
        <taxon>Alphaproteobacteria</taxon>
        <taxon>Hyphomicrobiales</taxon>
        <taxon>Boseaceae</taxon>
        <taxon>Bosea</taxon>
    </lineage>
</organism>
<comment type="caution">
    <text evidence="1">The sequence shown here is derived from an EMBL/GenBank/DDBJ whole genome shotgun (WGS) entry which is preliminary data.</text>
</comment>
<name>A0ABW0NZE9_9HYPH</name>
<gene>
    <name evidence="1" type="ORF">ACFPN9_09545</name>
</gene>
<dbReference type="Proteomes" id="UP001596060">
    <property type="component" value="Unassembled WGS sequence"/>
</dbReference>
<evidence type="ECO:0000313" key="1">
    <source>
        <dbReference type="EMBL" id="MFC5505500.1"/>
    </source>
</evidence>
<keyword evidence="2" id="KW-1185">Reference proteome</keyword>
<reference evidence="2" key="1">
    <citation type="journal article" date="2019" name="Int. J. Syst. Evol. Microbiol.">
        <title>The Global Catalogue of Microorganisms (GCM) 10K type strain sequencing project: providing services to taxonomists for standard genome sequencing and annotation.</title>
        <authorList>
            <consortium name="The Broad Institute Genomics Platform"/>
            <consortium name="The Broad Institute Genome Sequencing Center for Infectious Disease"/>
            <person name="Wu L."/>
            <person name="Ma J."/>
        </authorList>
    </citation>
    <scope>NUCLEOTIDE SEQUENCE [LARGE SCALE GENOMIC DNA]</scope>
    <source>
        <strain evidence="2">CCUG 43117</strain>
    </source>
</reference>
<accession>A0ABW0NZE9</accession>
<proteinExistence type="predicted"/>
<dbReference type="RefSeq" id="WP_377816685.1">
    <property type="nucleotide sequence ID" value="NZ_JBHSLU010000017.1"/>
</dbReference>
<dbReference type="EMBL" id="JBHSLU010000017">
    <property type="protein sequence ID" value="MFC5505500.1"/>
    <property type="molecule type" value="Genomic_DNA"/>
</dbReference>